<dbReference type="OrthoDB" id="272392at2759"/>
<evidence type="ECO:0000256" key="1">
    <source>
        <dbReference type="RuleBase" id="RU367076"/>
    </source>
</evidence>
<organism evidence="2 3">
    <name type="scientific">Prunus yedoensis var. nudiflora</name>
    <dbReference type="NCBI Taxonomy" id="2094558"/>
    <lineage>
        <taxon>Eukaryota</taxon>
        <taxon>Viridiplantae</taxon>
        <taxon>Streptophyta</taxon>
        <taxon>Embryophyta</taxon>
        <taxon>Tracheophyta</taxon>
        <taxon>Spermatophyta</taxon>
        <taxon>Magnoliopsida</taxon>
        <taxon>eudicotyledons</taxon>
        <taxon>Gunneridae</taxon>
        <taxon>Pentapetalae</taxon>
        <taxon>rosids</taxon>
        <taxon>fabids</taxon>
        <taxon>Rosales</taxon>
        <taxon>Rosaceae</taxon>
        <taxon>Amygdaloideae</taxon>
        <taxon>Amygdaleae</taxon>
        <taxon>Prunus</taxon>
    </lineage>
</organism>
<comment type="function">
    <text evidence="1">DNA-dependent RNA polymerase catalyzes the transcription of DNA into RNA using the four ribonucleoside triphosphates as substrates. Specific core component of RNA polymerase III which synthesizes small RNAs, such as 5S rRNA and tRNAs.</text>
</comment>
<dbReference type="InterPro" id="IPR036388">
    <property type="entry name" value="WH-like_DNA-bd_sf"/>
</dbReference>
<dbReference type="PANTHER" id="PTHR12949">
    <property type="entry name" value="RNA POLYMERASE III DNA DIRECTED -RELATED"/>
    <property type="match status" value="1"/>
</dbReference>
<dbReference type="GO" id="GO:0003697">
    <property type="term" value="F:single-stranded DNA binding"/>
    <property type="evidence" value="ECO:0007669"/>
    <property type="project" value="UniProtKB-UniRule"/>
</dbReference>
<sequence>MRKQCLECCHLPVVHLRRIRWSTFLQMSKYTMFRILSLAGRPLETDKISDMSQLSLVEKNETPKILYNLWKDDYLHMGRLVVTGARQSQFLVWRVDKPIIWKHVWDEMFHAILNLSLRLACEEE</sequence>
<comment type="subunit">
    <text evidence="1">Component of the RNA polymerase III (Pol III) complex consisting of 17 subunits.</text>
</comment>
<name>A0A314UZ13_PRUYE</name>
<comment type="similarity">
    <text evidence="1">Belongs to the eukaryotic RPC3/POLR3C RNA polymerase subunit family.</text>
</comment>
<keyword evidence="1" id="KW-0539">Nucleus</keyword>
<dbReference type="EMBL" id="PJQY01002864">
    <property type="protein sequence ID" value="PQM42138.1"/>
    <property type="molecule type" value="Genomic_DNA"/>
</dbReference>
<comment type="caution">
    <text evidence="2">The sequence shown here is derived from an EMBL/GenBank/DDBJ whole genome shotgun (WGS) entry which is preliminary data.</text>
</comment>
<proteinExistence type="inferred from homology"/>
<gene>
    <name evidence="2" type="ORF">Pyn_02526</name>
</gene>
<protein>
    <recommendedName>
        <fullName evidence="1">DNA-directed RNA polymerase III subunit RPC3</fullName>
        <shortName evidence="1">RNA polymerase III subunit C3</shortName>
    </recommendedName>
</protein>
<dbReference type="PANTHER" id="PTHR12949:SF0">
    <property type="entry name" value="DNA-DIRECTED RNA POLYMERASE III SUBUNIT RPC3"/>
    <property type="match status" value="1"/>
</dbReference>
<accession>A0A314UZ13</accession>
<dbReference type="AlphaFoldDB" id="A0A314UZ13"/>
<dbReference type="GO" id="GO:0005666">
    <property type="term" value="C:RNA polymerase III complex"/>
    <property type="evidence" value="ECO:0007669"/>
    <property type="project" value="UniProtKB-UniRule"/>
</dbReference>
<dbReference type="InterPro" id="IPR039748">
    <property type="entry name" value="RPC3"/>
</dbReference>
<dbReference type="Proteomes" id="UP000250321">
    <property type="component" value="Unassembled WGS sequence"/>
</dbReference>
<dbReference type="Gene3D" id="1.10.10.10">
    <property type="entry name" value="Winged helix-like DNA-binding domain superfamily/Winged helix DNA-binding domain"/>
    <property type="match status" value="1"/>
</dbReference>
<evidence type="ECO:0000313" key="2">
    <source>
        <dbReference type="EMBL" id="PQM42138.1"/>
    </source>
</evidence>
<keyword evidence="1" id="KW-0240">DNA-directed RNA polymerase</keyword>
<comment type="subcellular location">
    <subcellularLocation>
        <location evidence="1">Nucleus</location>
    </subcellularLocation>
</comment>
<dbReference type="STRING" id="2094558.A0A314UZ13"/>
<keyword evidence="1" id="KW-0804">Transcription</keyword>
<keyword evidence="3" id="KW-1185">Reference proteome</keyword>
<reference evidence="2 3" key="1">
    <citation type="submission" date="2018-02" db="EMBL/GenBank/DDBJ databases">
        <title>Draft genome of wild Prunus yedoensis var. nudiflora.</title>
        <authorList>
            <person name="Baek S."/>
            <person name="Kim J.-H."/>
            <person name="Choi K."/>
            <person name="Kim G.-B."/>
            <person name="Cho A."/>
            <person name="Jang H."/>
            <person name="Shin C.-H."/>
            <person name="Yu H.-J."/>
            <person name="Mun J.-H."/>
        </authorList>
    </citation>
    <scope>NUCLEOTIDE SEQUENCE [LARGE SCALE GENOMIC DNA]</scope>
    <source>
        <strain evidence="3">cv. Jeju island</strain>
        <tissue evidence="2">Leaf</tissue>
    </source>
</reference>
<evidence type="ECO:0000313" key="3">
    <source>
        <dbReference type="Proteomes" id="UP000250321"/>
    </source>
</evidence>